<protein>
    <recommendedName>
        <fullName evidence="2">YkuD domain-containing protein</fullName>
    </recommendedName>
</protein>
<evidence type="ECO:0008006" key="2">
    <source>
        <dbReference type="Google" id="ProtNLM"/>
    </source>
</evidence>
<proteinExistence type="predicted"/>
<name>A0A8S5SVL6_9CAUD</name>
<evidence type="ECO:0000313" key="1">
    <source>
        <dbReference type="EMBL" id="DAF55117.1"/>
    </source>
</evidence>
<dbReference type="EMBL" id="BK032686">
    <property type="protein sequence ID" value="DAF55117.1"/>
    <property type="molecule type" value="Genomic_DNA"/>
</dbReference>
<sequence>MKNYTKQEILDRVKSLPSFKRIPGDYWIVGIRSREDKYNKFDDVFYLFKNEELILSTTGTTNAGSTGLMEFYTYNSEGCAVVKADEWYYSLWAPGLHKGKMRALRQNTPVKFFRDNNKNQKAEELGNVRQGMIGINFHAASYQIDDRTIELIGGWSTGCQVINNIKDYYKIIDTIGKQGDVSYCLLKEW</sequence>
<reference evidence="1" key="1">
    <citation type="journal article" date="2021" name="Proc. Natl. Acad. Sci. U.S.A.">
        <title>A Catalog of Tens of Thousands of Viruses from Human Metagenomes Reveals Hidden Associations with Chronic Diseases.</title>
        <authorList>
            <person name="Tisza M.J."/>
            <person name="Buck C.B."/>
        </authorList>
    </citation>
    <scope>NUCLEOTIDE SEQUENCE</scope>
    <source>
        <strain evidence="1">CtDOT22</strain>
    </source>
</reference>
<accession>A0A8S5SVL6</accession>
<organism evidence="1">
    <name type="scientific">Siphoviridae sp. ctDOT22</name>
    <dbReference type="NCBI Taxonomy" id="2827812"/>
    <lineage>
        <taxon>Viruses</taxon>
        <taxon>Duplodnaviria</taxon>
        <taxon>Heunggongvirae</taxon>
        <taxon>Uroviricota</taxon>
        <taxon>Caudoviricetes</taxon>
    </lineage>
</organism>